<feature type="region of interest" description="Disordered" evidence="1">
    <location>
        <begin position="236"/>
        <end position="277"/>
    </location>
</feature>
<feature type="compositionally biased region" description="Basic and acidic residues" evidence="1">
    <location>
        <begin position="47"/>
        <end position="57"/>
    </location>
</feature>
<name>A0A9K3LJB8_9STRA</name>
<dbReference type="InterPro" id="IPR010492">
    <property type="entry name" value="GINS_Psf3"/>
</dbReference>
<reference evidence="2" key="1">
    <citation type="journal article" date="2021" name="Sci. Rep.">
        <title>Diploid genomic architecture of Nitzschia inconspicua, an elite biomass production diatom.</title>
        <authorList>
            <person name="Oliver A."/>
            <person name="Podell S."/>
            <person name="Pinowska A."/>
            <person name="Traller J.C."/>
            <person name="Smith S.R."/>
            <person name="McClure R."/>
            <person name="Beliaev A."/>
            <person name="Bohutskyi P."/>
            <person name="Hill E.A."/>
            <person name="Rabines A."/>
            <person name="Zheng H."/>
            <person name="Allen L.Z."/>
            <person name="Kuo A."/>
            <person name="Grigoriev I.V."/>
            <person name="Allen A.E."/>
            <person name="Hazlebeck D."/>
            <person name="Allen E.E."/>
        </authorList>
    </citation>
    <scope>NUCLEOTIDE SEQUENCE</scope>
    <source>
        <strain evidence="2">Hildebrandi</strain>
    </source>
</reference>
<dbReference type="PANTHER" id="PTHR22768:SF0">
    <property type="entry name" value="DNA REPLICATION COMPLEX GINS PROTEIN PSF3"/>
    <property type="match status" value="1"/>
</dbReference>
<sequence>MTSYYDIDAILAEEELIPCQTNFEFNLLASLDPDGVHHHHHHHHRKQQSERNGKKYEDDSDYLPENSRIKIPLWVAKRWAMTNFVRLQVPRHYGRKARERYDADPGDADLRKRNERFFLAGRMLVDLIERSSTQVAKEISSMRRNARRQAHAQYLKQVSEEARDLRRTLVKTYAGERLRKVFDWSMSSGAGDDDVSQYLSKLTFMEQRLYYAGASAAMALEEWKLFGNRRLLMGPTRTVQTPMPKQSEEQEDGISRKRHVTPGEQEGRPLGQRQRVR</sequence>
<dbReference type="CDD" id="cd11713">
    <property type="entry name" value="GINS_A_psf3"/>
    <property type="match status" value="1"/>
</dbReference>
<gene>
    <name evidence="2" type="ORF">IV203_026219</name>
</gene>
<evidence type="ECO:0000313" key="3">
    <source>
        <dbReference type="Proteomes" id="UP000693970"/>
    </source>
</evidence>
<accession>A0A9K3LJB8</accession>
<dbReference type="GO" id="GO:1902975">
    <property type="term" value="P:mitotic DNA replication initiation"/>
    <property type="evidence" value="ECO:0007669"/>
    <property type="project" value="TreeGrafter"/>
</dbReference>
<dbReference type="OrthoDB" id="10251744at2759"/>
<feature type="compositionally biased region" description="Basic residues" evidence="1">
    <location>
        <begin position="37"/>
        <end position="46"/>
    </location>
</feature>
<dbReference type="Proteomes" id="UP000693970">
    <property type="component" value="Unassembled WGS sequence"/>
</dbReference>
<dbReference type="EMBL" id="JAGRRH010000010">
    <property type="protein sequence ID" value="KAG7362859.1"/>
    <property type="molecule type" value="Genomic_DNA"/>
</dbReference>
<reference evidence="2" key="2">
    <citation type="submission" date="2021-04" db="EMBL/GenBank/DDBJ databases">
        <authorList>
            <person name="Podell S."/>
        </authorList>
    </citation>
    <scope>NUCLEOTIDE SEQUENCE</scope>
    <source>
        <strain evidence="2">Hildebrandi</strain>
    </source>
</reference>
<dbReference type="CDD" id="cd21693">
    <property type="entry name" value="GINS_B_Psf3"/>
    <property type="match status" value="1"/>
</dbReference>
<protein>
    <submittedName>
        <fullName evidence="2">Gins complex like protein</fullName>
    </submittedName>
</protein>
<proteinExistence type="predicted"/>
<dbReference type="GO" id="GO:0000811">
    <property type="term" value="C:GINS complex"/>
    <property type="evidence" value="ECO:0007669"/>
    <property type="project" value="TreeGrafter"/>
</dbReference>
<evidence type="ECO:0000256" key="1">
    <source>
        <dbReference type="SAM" id="MobiDB-lite"/>
    </source>
</evidence>
<keyword evidence="3" id="KW-1185">Reference proteome</keyword>
<dbReference type="AlphaFoldDB" id="A0A9K3LJB8"/>
<dbReference type="PANTHER" id="PTHR22768">
    <property type="entry name" value="DNA REPLICATION COMPLEX GINS PROTEIN PSF3"/>
    <property type="match status" value="1"/>
</dbReference>
<evidence type="ECO:0000313" key="2">
    <source>
        <dbReference type="EMBL" id="KAG7362859.1"/>
    </source>
</evidence>
<organism evidence="2 3">
    <name type="scientific">Nitzschia inconspicua</name>
    <dbReference type="NCBI Taxonomy" id="303405"/>
    <lineage>
        <taxon>Eukaryota</taxon>
        <taxon>Sar</taxon>
        <taxon>Stramenopiles</taxon>
        <taxon>Ochrophyta</taxon>
        <taxon>Bacillariophyta</taxon>
        <taxon>Bacillariophyceae</taxon>
        <taxon>Bacillariophycidae</taxon>
        <taxon>Bacillariales</taxon>
        <taxon>Bacillariaceae</taxon>
        <taxon>Nitzschia</taxon>
    </lineage>
</organism>
<comment type="caution">
    <text evidence="2">The sequence shown here is derived from an EMBL/GenBank/DDBJ whole genome shotgun (WGS) entry which is preliminary data.</text>
</comment>
<feature type="region of interest" description="Disordered" evidence="1">
    <location>
        <begin position="36"/>
        <end position="61"/>
    </location>
</feature>